<evidence type="ECO:0000256" key="1">
    <source>
        <dbReference type="SAM" id="SignalP"/>
    </source>
</evidence>
<evidence type="ECO:0000313" key="3">
    <source>
        <dbReference type="EMBL" id="KAF1964749.1"/>
    </source>
</evidence>
<dbReference type="EMBL" id="ML976778">
    <property type="protein sequence ID" value="KAF1964749.1"/>
    <property type="molecule type" value="Genomic_DNA"/>
</dbReference>
<organism evidence="3 4">
    <name type="scientific">Bimuria novae-zelandiae CBS 107.79</name>
    <dbReference type="NCBI Taxonomy" id="1447943"/>
    <lineage>
        <taxon>Eukaryota</taxon>
        <taxon>Fungi</taxon>
        <taxon>Dikarya</taxon>
        <taxon>Ascomycota</taxon>
        <taxon>Pezizomycotina</taxon>
        <taxon>Dothideomycetes</taxon>
        <taxon>Pleosporomycetidae</taxon>
        <taxon>Pleosporales</taxon>
        <taxon>Massarineae</taxon>
        <taxon>Didymosphaeriaceae</taxon>
        <taxon>Bimuria</taxon>
    </lineage>
</organism>
<evidence type="ECO:0000259" key="2">
    <source>
        <dbReference type="Pfam" id="PF08881"/>
    </source>
</evidence>
<dbReference type="Pfam" id="PF08881">
    <property type="entry name" value="CVNH"/>
    <property type="match status" value="1"/>
</dbReference>
<dbReference type="SUPFAM" id="SSF51322">
    <property type="entry name" value="Cyanovirin-N"/>
    <property type="match status" value="1"/>
</dbReference>
<evidence type="ECO:0000313" key="4">
    <source>
        <dbReference type="Proteomes" id="UP000800036"/>
    </source>
</evidence>
<keyword evidence="4" id="KW-1185">Reference proteome</keyword>
<dbReference type="InterPro" id="IPR011058">
    <property type="entry name" value="Cyanovirin-N"/>
</dbReference>
<reference evidence="3" key="1">
    <citation type="journal article" date="2020" name="Stud. Mycol.">
        <title>101 Dothideomycetes genomes: a test case for predicting lifestyles and emergence of pathogens.</title>
        <authorList>
            <person name="Haridas S."/>
            <person name="Albert R."/>
            <person name="Binder M."/>
            <person name="Bloem J."/>
            <person name="Labutti K."/>
            <person name="Salamov A."/>
            <person name="Andreopoulos B."/>
            <person name="Baker S."/>
            <person name="Barry K."/>
            <person name="Bills G."/>
            <person name="Bluhm B."/>
            <person name="Cannon C."/>
            <person name="Castanera R."/>
            <person name="Culley D."/>
            <person name="Daum C."/>
            <person name="Ezra D."/>
            <person name="Gonzalez J."/>
            <person name="Henrissat B."/>
            <person name="Kuo A."/>
            <person name="Liang C."/>
            <person name="Lipzen A."/>
            <person name="Lutzoni F."/>
            <person name="Magnuson J."/>
            <person name="Mondo S."/>
            <person name="Nolan M."/>
            <person name="Ohm R."/>
            <person name="Pangilinan J."/>
            <person name="Park H.-J."/>
            <person name="Ramirez L."/>
            <person name="Alfaro M."/>
            <person name="Sun H."/>
            <person name="Tritt A."/>
            <person name="Yoshinaga Y."/>
            <person name="Zwiers L.-H."/>
            <person name="Turgeon B."/>
            <person name="Goodwin S."/>
            <person name="Spatafora J."/>
            <person name="Crous P."/>
            <person name="Grigoriev I."/>
        </authorList>
    </citation>
    <scope>NUCLEOTIDE SEQUENCE</scope>
    <source>
        <strain evidence="3">CBS 107.79</strain>
    </source>
</reference>
<dbReference type="AlphaFoldDB" id="A0A6A5ULE7"/>
<dbReference type="InterPro" id="IPR036673">
    <property type="entry name" value="Cyanovirin-N_sf"/>
</dbReference>
<gene>
    <name evidence="3" type="ORF">BU23DRAFT_52105</name>
</gene>
<sequence>MYPSRAFNSTLLLSVIPNLVFSSPLAPTLARRQDTVIANFQLLGPDADCFNFSFDGNTFSATCVSVEGTPAFSRIDLDACITNDNGNMVYRFNPQTQGGNAFSSCSDCTLNSNTLDLTCSNCATISEGFHLSTINLDGTTADNGHGVFIRDNGKLSCRAPIAA</sequence>
<name>A0A6A5ULE7_9PLEO</name>
<dbReference type="Gene3D" id="2.30.60.10">
    <property type="entry name" value="Cyanovirin-N"/>
    <property type="match status" value="1"/>
</dbReference>
<dbReference type="OrthoDB" id="3753314at2759"/>
<protein>
    <recommendedName>
        <fullName evidence="2">Cyanovirin-N domain-containing protein</fullName>
    </recommendedName>
</protein>
<accession>A0A6A5ULE7</accession>
<keyword evidence="1" id="KW-0732">Signal</keyword>
<feature type="domain" description="Cyanovirin-N" evidence="2">
    <location>
        <begin position="49"/>
        <end position="139"/>
    </location>
</feature>
<feature type="signal peptide" evidence="1">
    <location>
        <begin position="1"/>
        <end position="22"/>
    </location>
</feature>
<proteinExistence type="predicted"/>
<dbReference type="Proteomes" id="UP000800036">
    <property type="component" value="Unassembled WGS sequence"/>
</dbReference>
<feature type="chain" id="PRO_5025414920" description="Cyanovirin-N domain-containing protein" evidence="1">
    <location>
        <begin position="23"/>
        <end position="163"/>
    </location>
</feature>